<evidence type="ECO:0000313" key="2">
    <source>
        <dbReference type="Proteomes" id="UP000661280"/>
    </source>
</evidence>
<dbReference type="OrthoDB" id="4358740at2759"/>
<sequence>MSLQIVRTVVPIALQSGDACRGKIESAACCLHIQPSNLFVILNALLTVFAHIIPSIMDEVNEHVLKTMQDLPTIRIIIDVPTEIMNPENYLESAFELVKPFTNSWEKYHGVRRIVVDVYPRHAYIVIDINNFSYDFKLAHLQTFPIPVHILRLSRKSKQWYFFRRQLEDRRVANDIAELHRCNGQNQPPFFADHIRGSVYLSPRTT</sequence>
<organism evidence="1 2">
    <name type="scientific">Aspergillus kawachii</name>
    <name type="common">White koji mold</name>
    <name type="synonym">Aspergillus awamori var. kawachi</name>
    <dbReference type="NCBI Taxonomy" id="1069201"/>
    <lineage>
        <taxon>Eukaryota</taxon>
        <taxon>Fungi</taxon>
        <taxon>Dikarya</taxon>
        <taxon>Ascomycota</taxon>
        <taxon>Pezizomycotina</taxon>
        <taxon>Eurotiomycetes</taxon>
        <taxon>Eurotiomycetidae</taxon>
        <taxon>Eurotiales</taxon>
        <taxon>Aspergillaceae</taxon>
        <taxon>Aspergillus</taxon>
        <taxon>Aspergillus subgen. Circumdati</taxon>
    </lineage>
</organism>
<dbReference type="Proteomes" id="UP000661280">
    <property type="component" value="Chromosome 4"/>
</dbReference>
<dbReference type="KEGG" id="aluc:AKAW2_40965A"/>
<gene>
    <name evidence="1" type="ORF">AKAW2_40965A</name>
</gene>
<reference evidence="1" key="2">
    <citation type="submission" date="2021-02" db="EMBL/GenBank/DDBJ databases">
        <title>Aspergillus luchuensis mut. kawachii IFO 4304 genome sequence.</title>
        <authorList>
            <person name="Mori K."/>
            <person name="Kadooka C."/>
            <person name="Goto M."/>
            <person name="Futagami T."/>
        </authorList>
    </citation>
    <scope>NUCLEOTIDE SEQUENCE</scope>
    <source>
        <strain evidence="1">IFO 4308</strain>
    </source>
</reference>
<dbReference type="GeneID" id="64960604"/>
<dbReference type="EMBL" id="AP024428">
    <property type="protein sequence ID" value="BCR99282.1"/>
    <property type="molecule type" value="Genomic_DNA"/>
</dbReference>
<protein>
    <submittedName>
        <fullName evidence="1">Uncharacterized protein</fullName>
    </submittedName>
</protein>
<accession>A0A7R7WAA0</accession>
<name>A0A7R7WAA0_ASPKA</name>
<dbReference type="RefSeq" id="XP_041543045.1">
    <property type="nucleotide sequence ID" value="XM_041689352.1"/>
</dbReference>
<reference evidence="1" key="1">
    <citation type="submission" date="2021-01" db="EMBL/GenBank/DDBJ databases">
        <authorList>
            <consortium name="Aspergillus luchuensis mut. kawachii IFO 4304 genome sequencing consortium"/>
            <person name="Kazuki M."/>
            <person name="Futagami T."/>
        </authorList>
    </citation>
    <scope>NUCLEOTIDE SEQUENCE</scope>
    <source>
        <strain evidence="1">IFO 4308</strain>
    </source>
</reference>
<dbReference type="AlphaFoldDB" id="A0A7R7WAA0"/>
<evidence type="ECO:0000313" key="1">
    <source>
        <dbReference type="EMBL" id="BCR99282.1"/>
    </source>
</evidence>
<proteinExistence type="predicted"/>
<keyword evidence="2" id="KW-1185">Reference proteome</keyword>